<dbReference type="EMBL" id="JAVFKY010000002">
    <property type="protein sequence ID" value="KAK5580941.1"/>
    <property type="molecule type" value="Genomic_DNA"/>
</dbReference>
<dbReference type="InterPro" id="IPR015015">
    <property type="entry name" value="F-actin-binding"/>
</dbReference>
<reference evidence="4 5" key="1">
    <citation type="submission" date="2023-11" db="EMBL/GenBank/DDBJ databases">
        <title>Dfirmibasis_genome.</title>
        <authorList>
            <person name="Edelbroek B."/>
            <person name="Kjellin J."/>
            <person name="Jerlstrom-Hultqvist J."/>
            <person name="Soderbom F."/>
        </authorList>
    </citation>
    <scope>NUCLEOTIDE SEQUENCE [LARGE SCALE GENOMIC DNA]</scope>
    <source>
        <strain evidence="4 5">TNS-C-14</strain>
    </source>
</reference>
<dbReference type="SUPFAM" id="SSF47220">
    <property type="entry name" value="alpha-catenin/vinculin-like"/>
    <property type="match status" value="1"/>
</dbReference>
<evidence type="ECO:0000256" key="2">
    <source>
        <dbReference type="ARBA" id="ARBA00022490"/>
    </source>
</evidence>
<protein>
    <recommendedName>
        <fullName evidence="3">F-actin binding domain-containing protein</fullName>
    </recommendedName>
</protein>
<dbReference type="Pfam" id="PF08919">
    <property type="entry name" value="F_actin_bind"/>
    <property type="match status" value="1"/>
</dbReference>
<keyword evidence="2" id="KW-0963">Cytoplasm</keyword>
<evidence type="ECO:0000256" key="1">
    <source>
        <dbReference type="ARBA" id="ARBA00004496"/>
    </source>
</evidence>
<dbReference type="AlphaFoldDB" id="A0AAN7YWB0"/>
<evidence type="ECO:0000259" key="3">
    <source>
        <dbReference type="Pfam" id="PF08919"/>
    </source>
</evidence>
<dbReference type="Gene3D" id="1.20.120.230">
    <property type="entry name" value="Alpha-catenin/vinculin-like"/>
    <property type="match status" value="1"/>
</dbReference>
<accession>A0AAN7YWB0</accession>
<dbReference type="GO" id="GO:0005524">
    <property type="term" value="F:ATP binding"/>
    <property type="evidence" value="ECO:0007669"/>
    <property type="project" value="InterPro"/>
</dbReference>
<comment type="caution">
    <text evidence="4">The sequence shown here is derived from an EMBL/GenBank/DDBJ whole genome shotgun (WGS) entry which is preliminary data.</text>
</comment>
<sequence>MTEFKKQISELSEKFIEDLKYAIETNIINNEDDDEEESTNDFDPLEYKFLSTKAPKEKFMELLQKVTKSCVALSNSIQKSERSNMIHATRDMATFFTQINDEATQIARNLPDGKSKEKLLESTSRCKTSSVQLKINISVKASSDESDDVSDLNNKIVGLYELINQCFSVVAHSDRVYNDMDFNKQSFGSSTSSWNNVSWN</sequence>
<organism evidence="4 5">
    <name type="scientific">Dictyostelium firmibasis</name>
    <dbReference type="NCBI Taxonomy" id="79012"/>
    <lineage>
        <taxon>Eukaryota</taxon>
        <taxon>Amoebozoa</taxon>
        <taxon>Evosea</taxon>
        <taxon>Eumycetozoa</taxon>
        <taxon>Dictyostelia</taxon>
        <taxon>Dictyosteliales</taxon>
        <taxon>Dictyosteliaceae</taxon>
        <taxon>Dictyostelium</taxon>
    </lineage>
</organism>
<comment type="subcellular location">
    <subcellularLocation>
        <location evidence="1">Cytoplasm</location>
    </subcellularLocation>
</comment>
<dbReference type="GO" id="GO:0051015">
    <property type="term" value="F:actin filament binding"/>
    <property type="evidence" value="ECO:0007669"/>
    <property type="project" value="InterPro"/>
</dbReference>
<gene>
    <name evidence="4" type="ORF">RB653_000968</name>
</gene>
<dbReference type="GO" id="GO:0007155">
    <property type="term" value="P:cell adhesion"/>
    <property type="evidence" value="ECO:0007669"/>
    <property type="project" value="InterPro"/>
</dbReference>
<feature type="domain" description="F-actin binding" evidence="3">
    <location>
        <begin position="54"/>
        <end position="164"/>
    </location>
</feature>
<evidence type="ECO:0000313" key="5">
    <source>
        <dbReference type="Proteomes" id="UP001344447"/>
    </source>
</evidence>
<name>A0AAN7YWB0_9MYCE</name>
<evidence type="ECO:0000313" key="4">
    <source>
        <dbReference type="EMBL" id="KAK5580941.1"/>
    </source>
</evidence>
<dbReference type="InterPro" id="IPR036723">
    <property type="entry name" value="Alpha-catenin/vinculin-like_sf"/>
</dbReference>
<keyword evidence="5" id="KW-1185">Reference proteome</keyword>
<dbReference type="GO" id="GO:0004715">
    <property type="term" value="F:non-membrane spanning protein tyrosine kinase activity"/>
    <property type="evidence" value="ECO:0007669"/>
    <property type="project" value="InterPro"/>
</dbReference>
<dbReference type="GO" id="GO:0005737">
    <property type="term" value="C:cytoplasm"/>
    <property type="evidence" value="ECO:0007669"/>
    <property type="project" value="UniProtKB-SubCell"/>
</dbReference>
<proteinExistence type="predicted"/>
<dbReference type="Proteomes" id="UP001344447">
    <property type="component" value="Unassembled WGS sequence"/>
</dbReference>